<dbReference type="GO" id="GO:0005852">
    <property type="term" value="C:eukaryotic translation initiation factor 3 complex"/>
    <property type="evidence" value="ECO:0007669"/>
    <property type="project" value="TreeGrafter"/>
</dbReference>
<dbReference type="STRING" id="34508.A0A4U5LWI2"/>
<gene>
    <name evidence="3" type="ORF">L596_027775</name>
</gene>
<evidence type="ECO:0000256" key="1">
    <source>
        <dbReference type="ARBA" id="ARBA00008482"/>
    </source>
</evidence>
<dbReference type="GO" id="GO:0002183">
    <property type="term" value="P:cytoplasmic translational initiation"/>
    <property type="evidence" value="ECO:0007669"/>
    <property type="project" value="TreeGrafter"/>
</dbReference>
<dbReference type="EMBL" id="AZBU02000011">
    <property type="protein sequence ID" value="TKR60543.1"/>
    <property type="molecule type" value="Genomic_DNA"/>
</dbReference>
<organism evidence="3 4">
    <name type="scientific">Steinernema carpocapsae</name>
    <name type="common">Entomopathogenic nematode</name>
    <dbReference type="NCBI Taxonomy" id="34508"/>
    <lineage>
        <taxon>Eukaryota</taxon>
        <taxon>Metazoa</taxon>
        <taxon>Ecdysozoa</taxon>
        <taxon>Nematoda</taxon>
        <taxon>Chromadorea</taxon>
        <taxon>Rhabditida</taxon>
        <taxon>Tylenchina</taxon>
        <taxon>Panagrolaimomorpha</taxon>
        <taxon>Strongyloidoidea</taxon>
        <taxon>Steinernematidae</taxon>
        <taxon>Steinernema</taxon>
    </lineage>
</organism>
<dbReference type="OrthoDB" id="337870at2759"/>
<evidence type="ECO:0000313" key="4">
    <source>
        <dbReference type="Proteomes" id="UP000298663"/>
    </source>
</evidence>
<dbReference type="InterPro" id="IPR045237">
    <property type="entry name" value="COPS7/eIF3m"/>
</dbReference>
<evidence type="ECO:0000313" key="3">
    <source>
        <dbReference type="EMBL" id="TKR60543.1"/>
    </source>
</evidence>
<dbReference type="Pfam" id="PF01399">
    <property type="entry name" value="PCI"/>
    <property type="match status" value="1"/>
</dbReference>
<comment type="caution">
    <text evidence="3">The sequence shown here is derived from an EMBL/GenBank/DDBJ whole genome shotgun (WGS) entry which is preliminary data.</text>
</comment>
<accession>A0A4U5LWI2</accession>
<dbReference type="SMART" id="SM00088">
    <property type="entry name" value="PINT"/>
    <property type="match status" value="1"/>
</dbReference>
<keyword evidence="4" id="KW-1185">Reference proteome</keyword>
<protein>
    <recommendedName>
        <fullName evidence="2">PCI domain-containing protein</fullName>
    </recommendedName>
</protein>
<comment type="similarity">
    <text evidence="1">Belongs to the CSN7/EIF3M family. CSN7 subfamily.</text>
</comment>
<dbReference type="PANTHER" id="PTHR15350">
    <property type="entry name" value="COP9 SIGNALOSOME COMPLEX SUBUNIT 7/DENDRITIC CELL PROTEIN GA17"/>
    <property type="match status" value="1"/>
</dbReference>
<reference evidence="3 4" key="1">
    <citation type="journal article" date="2015" name="Genome Biol.">
        <title>Comparative genomics of Steinernema reveals deeply conserved gene regulatory networks.</title>
        <authorList>
            <person name="Dillman A.R."/>
            <person name="Macchietto M."/>
            <person name="Porter C.F."/>
            <person name="Rogers A."/>
            <person name="Williams B."/>
            <person name="Antoshechkin I."/>
            <person name="Lee M.M."/>
            <person name="Goodwin Z."/>
            <person name="Lu X."/>
            <person name="Lewis E.E."/>
            <person name="Goodrich-Blair H."/>
            <person name="Stock S.P."/>
            <person name="Adams B.J."/>
            <person name="Sternberg P.W."/>
            <person name="Mortazavi A."/>
        </authorList>
    </citation>
    <scope>NUCLEOTIDE SEQUENCE [LARGE SCALE GENOMIC DNA]</scope>
    <source>
        <strain evidence="3 4">ALL</strain>
    </source>
</reference>
<dbReference type="InterPro" id="IPR000717">
    <property type="entry name" value="PCI_dom"/>
</dbReference>
<dbReference type="AlphaFoldDB" id="A0A4U5LWI2"/>
<feature type="domain" description="PCI" evidence="2">
    <location>
        <begin position="9"/>
        <end position="94"/>
    </location>
</feature>
<dbReference type="PANTHER" id="PTHR15350:SF2">
    <property type="entry name" value="EUKARYOTIC TRANSLATION INITIATION FACTOR 3 SUBUNIT M"/>
    <property type="match status" value="1"/>
</dbReference>
<reference evidence="3 4" key="2">
    <citation type="journal article" date="2019" name="G3 (Bethesda)">
        <title>Hybrid Assembly of the Genome of the Entomopathogenic Nematode Steinernema carpocapsae Identifies the X-Chromosome.</title>
        <authorList>
            <person name="Serra L."/>
            <person name="Macchietto M."/>
            <person name="Macias-Munoz A."/>
            <person name="McGill C.J."/>
            <person name="Rodriguez I.M."/>
            <person name="Rodriguez B."/>
            <person name="Murad R."/>
            <person name="Mortazavi A."/>
        </authorList>
    </citation>
    <scope>NUCLEOTIDE SEQUENCE [LARGE SCALE GENOMIC DNA]</scope>
    <source>
        <strain evidence="3 4">ALL</strain>
    </source>
</reference>
<evidence type="ECO:0000259" key="2">
    <source>
        <dbReference type="SMART" id="SM00088"/>
    </source>
</evidence>
<sequence length="130" mass="14816">MAQPTSTEAKFEEQLEKLLEMCEDAKEIPLEEISKALDLPIGDELDEFIAKALQTKEITAKIDEQSQKLIVYSVRPRTFQSKHWDGLKGAIGSAISKLNDVRRSIAQAVLNRENPVWKKKSTPRRPRNKN</sequence>
<name>A0A4U5LWI2_STECR</name>
<dbReference type="Proteomes" id="UP000298663">
    <property type="component" value="Unassembled WGS sequence"/>
</dbReference>
<proteinExistence type="inferred from homology"/>